<dbReference type="AlphaFoldDB" id="A0A4Z2HWY5"/>
<evidence type="ECO:0000313" key="2">
    <source>
        <dbReference type="EMBL" id="TNN69845.1"/>
    </source>
</evidence>
<sequence length="70" mass="7707">MRSDGARGTIRAARRLLLVYILASLLGVSGVNGHSRERQKKSGNKRLVSGNTVCTSEIIYIYDVTEGPDW</sequence>
<organism evidence="2 3">
    <name type="scientific">Liparis tanakae</name>
    <name type="common">Tanaka's snailfish</name>
    <dbReference type="NCBI Taxonomy" id="230148"/>
    <lineage>
        <taxon>Eukaryota</taxon>
        <taxon>Metazoa</taxon>
        <taxon>Chordata</taxon>
        <taxon>Craniata</taxon>
        <taxon>Vertebrata</taxon>
        <taxon>Euteleostomi</taxon>
        <taxon>Actinopterygii</taxon>
        <taxon>Neopterygii</taxon>
        <taxon>Teleostei</taxon>
        <taxon>Neoteleostei</taxon>
        <taxon>Acanthomorphata</taxon>
        <taxon>Eupercaria</taxon>
        <taxon>Perciformes</taxon>
        <taxon>Cottioidei</taxon>
        <taxon>Cottales</taxon>
        <taxon>Liparidae</taxon>
        <taxon>Liparis</taxon>
    </lineage>
</organism>
<evidence type="ECO:0000256" key="1">
    <source>
        <dbReference type="SAM" id="SignalP"/>
    </source>
</evidence>
<name>A0A4Z2HWY5_9TELE</name>
<feature type="signal peptide" evidence="1">
    <location>
        <begin position="1"/>
        <end position="33"/>
    </location>
</feature>
<feature type="chain" id="PRO_5021187750" evidence="1">
    <location>
        <begin position="34"/>
        <end position="70"/>
    </location>
</feature>
<gene>
    <name evidence="2" type="ORF">EYF80_019913</name>
</gene>
<keyword evidence="3" id="KW-1185">Reference proteome</keyword>
<protein>
    <submittedName>
        <fullName evidence="2">Uncharacterized protein</fullName>
    </submittedName>
</protein>
<accession>A0A4Z2HWY5</accession>
<proteinExistence type="predicted"/>
<dbReference type="EMBL" id="SRLO01000170">
    <property type="protein sequence ID" value="TNN69845.1"/>
    <property type="molecule type" value="Genomic_DNA"/>
</dbReference>
<keyword evidence="1" id="KW-0732">Signal</keyword>
<reference evidence="2 3" key="1">
    <citation type="submission" date="2019-03" db="EMBL/GenBank/DDBJ databases">
        <title>First draft genome of Liparis tanakae, snailfish: a comprehensive survey of snailfish specific genes.</title>
        <authorList>
            <person name="Kim W."/>
            <person name="Song I."/>
            <person name="Jeong J.-H."/>
            <person name="Kim D."/>
            <person name="Kim S."/>
            <person name="Ryu S."/>
            <person name="Song J.Y."/>
            <person name="Lee S.K."/>
        </authorList>
    </citation>
    <scope>NUCLEOTIDE SEQUENCE [LARGE SCALE GENOMIC DNA]</scope>
    <source>
        <tissue evidence="2">Muscle</tissue>
    </source>
</reference>
<evidence type="ECO:0000313" key="3">
    <source>
        <dbReference type="Proteomes" id="UP000314294"/>
    </source>
</evidence>
<comment type="caution">
    <text evidence="2">The sequence shown here is derived from an EMBL/GenBank/DDBJ whole genome shotgun (WGS) entry which is preliminary data.</text>
</comment>
<dbReference type="Proteomes" id="UP000314294">
    <property type="component" value="Unassembled WGS sequence"/>
</dbReference>